<evidence type="ECO:0000256" key="2">
    <source>
        <dbReference type="ARBA" id="ARBA00022519"/>
    </source>
</evidence>
<evidence type="ECO:0000256" key="4">
    <source>
        <dbReference type="ARBA" id="ARBA00022679"/>
    </source>
</evidence>
<evidence type="ECO:0000259" key="13">
    <source>
        <dbReference type="Pfam" id="PF00912"/>
    </source>
</evidence>
<proteinExistence type="inferred from homology"/>
<organism evidence="14 15">
    <name type="scientific">Faucicola atlantae</name>
    <dbReference type="NCBI Taxonomy" id="34059"/>
    <lineage>
        <taxon>Bacteria</taxon>
        <taxon>Pseudomonadati</taxon>
        <taxon>Pseudomonadota</taxon>
        <taxon>Gammaproteobacteria</taxon>
        <taxon>Moraxellales</taxon>
        <taxon>Moraxellaceae</taxon>
        <taxon>Faucicola</taxon>
    </lineage>
</organism>
<evidence type="ECO:0000256" key="11">
    <source>
        <dbReference type="HAMAP-Rule" id="MF_00766"/>
    </source>
</evidence>
<dbReference type="GO" id="GO:0005886">
    <property type="term" value="C:plasma membrane"/>
    <property type="evidence" value="ECO:0007669"/>
    <property type="project" value="UniProtKB-SubCell"/>
</dbReference>
<evidence type="ECO:0000256" key="12">
    <source>
        <dbReference type="SAM" id="MobiDB-lite"/>
    </source>
</evidence>
<comment type="catalytic activity">
    <reaction evidence="11">
        <text>[GlcNAc-(1-&gt;4)-Mur2Ac(oyl-L-Ala-gamma-D-Glu-L-Lys-D-Ala-D-Ala)](n)-di-trans,octa-cis-undecaprenyl diphosphate + beta-D-GlcNAc-(1-&gt;4)-Mur2Ac(oyl-L-Ala-gamma-D-Glu-L-Lys-D-Ala-D-Ala)-di-trans,octa-cis-undecaprenyl diphosphate = [GlcNAc-(1-&gt;4)-Mur2Ac(oyl-L-Ala-gamma-D-Glu-L-Lys-D-Ala-D-Ala)](n+1)-di-trans,octa-cis-undecaprenyl diphosphate + di-trans,octa-cis-undecaprenyl diphosphate + H(+)</text>
        <dbReference type="Rhea" id="RHEA:23708"/>
        <dbReference type="Rhea" id="RHEA-COMP:9602"/>
        <dbReference type="Rhea" id="RHEA-COMP:9603"/>
        <dbReference type="ChEBI" id="CHEBI:15378"/>
        <dbReference type="ChEBI" id="CHEBI:58405"/>
        <dbReference type="ChEBI" id="CHEBI:60033"/>
        <dbReference type="ChEBI" id="CHEBI:78435"/>
        <dbReference type="EC" id="2.4.99.28"/>
    </reaction>
</comment>
<keyword evidence="8 11" id="KW-1133">Transmembrane helix</keyword>
<dbReference type="NCBIfam" id="TIGR02070">
    <property type="entry name" value="mono_pep_trsgly"/>
    <property type="match status" value="1"/>
</dbReference>
<reference evidence="14 15" key="1">
    <citation type="submission" date="2018-06" db="EMBL/GenBank/DDBJ databases">
        <authorList>
            <consortium name="Pathogen Informatics"/>
            <person name="Doyle S."/>
        </authorList>
    </citation>
    <scope>NUCLEOTIDE SEQUENCE [LARGE SCALE GENOMIC DNA]</scope>
    <source>
        <strain evidence="14 15">NCTC11091</strain>
    </source>
</reference>
<keyword evidence="5 11" id="KW-0812">Transmembrane</keyword>
<dbReference type="GO" id="GO:0009274">
    <property type="term" value="C:peptidoglycan-based cell wall"/>
    <property type="evidence" value="ECO:0007669"/>
    <property type="project" value="InterPro"/>
</dbReference>
<dbReference type="HAMAP" id="MF_00766">
    <property type="entry name" value="PGT_MtgA"/>
    <property type="match status" value="1"/>
</dbReference>
<dbReference type="PANTHER" id="PTHR30400:SF0">
    <property type="entry name" value="BIOSYNTHETIC PEPTIDOGLYCAN TRANSGLYCOSYLASE"/>
    <property type="match status" value="1"/>
</dbReference>
<comment type="subcellular location">
    <subcellularLocation>
        <location evidence="11">Cell inner membrane</location>
        <topology evidence="11">Single-pass membrane protein</topology>
    </subcellularLocation>
</comment>
<dbReference type="GO" id="GO:0008955">
    <property type="term" value="F:peptidoglycan glycosyltransferase activity"/>
    <property type="evidence" value="ECO:0007669"/>
    <property type="project" value="UniProtKB-UniRule"/>
</dbReference>
<name>A0A378Q2X6_9GAMM</name>
<dbReference type="InterPro" id="IPR023346">
    <property type="entry name" value="Lysozyme-like_dom_sf"/>
</dbReference>
<evidence type="ECO:0000256" key="7">
    <source>
        <dbReference type="ARBA" id="ARBA00022984"/>
    </source>
</evidence>
<dbReference type="AlphaFoldDB" id="A0A378Q2X6"/>
<dbReference type="InterPro" id="IPR036950">
    <property type="entry name" value="PBP_transglycosylase"/>
</dbReference>
<feature type="transmembrane region" description="Helical" evidence="11">
    <location>
        <begin position="36"/>
        <end position="58"/>
    </location>
</feature>
<protein>
    <recommendedName>
        <fullName evidence="11">Biosynthetic peptidoglycan transglycosylase</fullName>
        <ecNumber evidence="11">2.4.99.28</ecNumber>
    </recommendedName>
    <alternativeName>
        <fullName evidence="11">Glycan polymerase</fullName>
    </alternativeName>
    <alternativeName>
        <fullName evidence="11">Peptidoglycan glycosyltransferase MtgA</fullName>
        <shortName evidence="11">PGT</shortName>
    </alternativeName>
</protein>
<evidence type="ECO:0000256" key="8">
    <source>
        <dbReference type="ARBA" id="ARBA00022989"/>
    </source>
</evidence>
<feature type="region of interest" description="Disordered" evidence="12">
    <location>
        <begin position="1"/>
        <end position="22"/>
    </location>
</feature>
<keyword evidence="10 11" id="KW-0961">Cell wall biogenesis/degradation</keyword>
<keyword evidence="7 11" id="KW-0573">Peptidoglycan synthesis</keyword>
<evidence type="ECO:0000256" key="6">
    <source>
        <dbReference type="ARBA" id="ARBA00022960"/>
    </source>
</evidence>
<feature type="domain" description="Glycosyl transferase family 51" evidence="13">
    <location>
        <begin position="78"/>
        <end position="245"/>
    </location>
</feature>
<evidence type="ECO:0000313" key="14">
    <source>
        <dbReference type="EMBL" id="STY94548.1"/>
    </source>
</evidence>
<keyword evidence="9 11" id="KW-0472">Membrane</keyword>
<comment type="pathway">
    <text evidence="11">Cell wall biogenesis; peptidoglycan biosynthesis.</text>
</comment>
<keyword evidence="2 11" id="KW-0997">Cell inner membrane</keyword>
<gene>
    <name evidence="14" type="primary">pbpD</name>
    <name evidence="11" type="synonym">mtgA</name>
    <name evidence="14" type="ORF">NCTC11091_00312</name>
</gene>
<dbReference type="GO" id="GO:0009252">
    <property type="term" value="P:peptidoglycan biosynthetic process"/>
    <property type="evidence" value="ECO:0007669"/>
    <property type="project" value="UniProtKB-UniRule"/>
</dbReference>
<dbReference type="InterPro" id="IPR001264">
    <property type="entry name" value="Glyco_trans_51"/>
</dbReference>
<dbReference type="EMBL" id="UGQA01000001">
    <property type="protein sequence ID" value="STY94548.1"/>
    <property type="molecule type" value="Genomic_DNA"/>
</dbReference>
<dbReference type="GO" id="GO:0071555">
    <property type="term" value="P:cell wall organization"/>
    <property type="evidence" value="ECO:0007669"/>
    <property type="project" value="UniProtKB-KW"/>
</dbReference>
<evidence type="ECO:0000256" key="1">
    <source>
        <dbReference type="ARBA" id="ARBA00022475"/>
    </source>
</evidence>
<dbReference type="EC" id="2.4.99.28" evidence="11"/>
<keyword evidence="4 11" id="KW-0808">Transferase</keyword>
<keyword evidence="6 11" id="KW-0133">Cell shape</keyword>
<dbReference type="Pfam" id="PF00912">
    <property type="entry name" value="Transgly"/>
    <property type="match status" value="1"/>
</dbReference>
<dbReference type="UniPathway" id="UPA00219"/>
<accession>A0A378Q2X6</accession>
<dbReference type="Proteomes" id="UP000255193">
    <property type="component" value="Unassembled WGS sequence"/>
</dbReference>
<dbReference type="InterPro" id="IPR011812">
    <property type="entry name" value="Pep_trsgly"/>
</dbReference>
<comment type="function">
    <text evidence="11">Peptidoglycan polymerase that catalyzes glycan chain elongation from lipid-linked precursors.</text>
</comment>
<evidence type="ECO:0000313" key="15">
    <source>
        <dbReference type="Proteomes" id="UP000255193"/>
    </source>
</evidence>
<evidence type="ECO:0000256" key="5">
    <source>
        <dbReference type="ARBA" id="ARBA00022692"/>
    </source>
</evidence>
<dbReference type="SUPFAM" id="SSF53955">
    <property type="entry name" value="Lysozyme-like"/>
    <property type="match status" value="1"/>
</dbReference>
<evidence type="ECO:0000256" key="9">
    <source>
        <dbReference type="ARBA" id="ARBA00023136"/>
    </source>
</evidence>
<dbReference type="PANTHER" id="PTHR30400">
    <property type="entry name" value="MONOFUNCTIONAL BIOSYNTHETIC PEPTIDOGLYCAN TRANSGLYCOSYLASE"/>
    <property type="match status" value="1"/>
</dbReference>
<dbReference type="Gene3D" id="1.10.3810.10">
    <property type="entry name" value="Biosynthetic peptidoglycan transglycosylase-like"/>
    <property type="match status" value="1"/>
</dbReference>
<evidence type="ECO:0000256" key="3">
    <source>
        <dbReference type="ARBA" id="ARBA00022676"/>
    </source>
</evidence>
<sequence>MPRPQPPVQNRPTSSAYPALPPPRQGNPLLRLCKRLFATLVVLWLAFHVWVGAMLMVWQTQPINNTMFMTLHRLSGGAPVSQTWVEDSQISVNVKRAAIASEDANFANHAGFDVQGIEQAIKKNQKAGAISAGGSTISQQLAKNLFLYPKRSYIRKGEEALITVMIEQLWSKARILTAYLNVAEFGDGIYGIEAAAQHYFNRPAKSLTKRQAAFLIAMLPNPKYYQAHPNDRRLQTKTQIILRRMGTADLPDR</sequence>
<dbReference type="GO" id="GO:0016763">
    <property type="term" value="F:pentosyltransferase activity"/>
    <property type="evidence" value="ECO:0007669"/>
    <property type="project" value="InterPro"/>
</dbReference>
<evidence type="ECO:0000256" key="10">
    <source>
        <dbReference type="ARBA" id="ARBA00023316"/>
    </source>
</evidence>
<keyword evidence="3 11" id="KW-0328">Glycosyltransferase</keyword>
<comment type="similarity">
    <text evidence="11">Belongs to the glycosyltransferase 51 family.</text>
</comment>
<dbReference type="GO" id="GO:0008360">
    <property type="term" value="P:regulation of cell shape"/>
    <property type="evidence" value="ECO:0007669"/>
    <property type="project" value="UniProtKB-KW"/>
</dbReference>
<keyword evidence="1 11" id="KW-1003">Cell membrane</keyword>